<feature type="region of interest" description="Disordered" evidence="3">
    <location>
        <begin position="339"/>
        <end position="384"/>
    </location>
</feature>
<evidence type="ECO:0000256" key="3">
    <source>
        <dbReference type="SAM" id="MobiDB-lite"/>
    </source>
</evidence>
<evidence type="ECO:0000313" key="7">
    <source>
        <dbReference type="Proteomes" id="UP000262621"/>
    </source>
</evidence>
<feature type="transmembrane region" description="Helical" evidence="4">
    <location>
        <begin position="314"/>
        <end position="333"/>
    </location>
</feature>
<keyword evidence="7" id="KW-1185">Reference proteome</keyword>
<keyword evidence="4" id="KW-1133">Transmembrane helix</keyword>
<feature type="region of interest" description="Disordered" evidence="3">
    <location>
        <begin position="87"/>
        <end position="152"/>
    </location>
</feature>
<evidence type="ECO:0000256" key="4">
    <source>
        <dbReference type="SAM" id="Phobius"/>
    </source>
</evidence>
<gene>
    <name evidence="6" type="ORF">D0Q02_26300</name>
</gene>
<feature type="domain" description="CopC" evidence="5">
    <location>
        <begin position="186"/>
        <end position="277"/>
    </location>
</feature>
<sequence>MGRAPGAGRPDLGVRLVPAGGPGRTRHAVPVAGGERVAALRVRAGHARRFLAAARRLRRPCPHLVDGGAADPGVAPPGAPAAAVAVADRQQPGRAAGADEPAATGGAPGGAAPVLQRGGVPADGGGDVPAPHAARRRTGPDAVQLPPGGRSPVRRRPGLRWLAAGLLTLLALGLAALTVAAQLRPARLVSTDPPAGARLTTAPTSVTLTFNGPLDGERTHVWLVGPGGAFAATGAPRYRGDGVELPVTVAGDGRYRVGYHAQLATGQTATGVVPFTVAAGLVAPPRAAPAVSPPVTAPPDGSAGGGHHAGTGGAAGLALLLAPVVTGAVLLVLMARGRRDRPAGGSPGSAAGSRPGGRRRAWVLREPEDADDRPADREPARPGG</sequence>
<dbReference type="InterPro" id="IPR014755">
    <property type="entry name" value="Cu-Rt/internalin_Ig-like"/>
</dbReference>
<keyword evidence="4" id="KW-0812">Transmembrane</keyword>
<dbReference type="EMBL" id="QVFU01000048">
    <property type="protein sequence ID" value="RFS43702.1"/>
    <property type="molecule type" value="Genomic_DNA"/>
</dbReference>
<proteinExistence type="predicted"/>
<comment type="caution">
    <text evidence="6">The sequence shown here is derived from an EMBL/GenBank/DDBJ whole genome shotgun (WGS) entry which is preliminary data.</text>
</comment>
<protein>
    <submittedName>
        <fullName evidence="6">Copper resistance protein CopC</fullName>
    </submittedName>
</protein>
<dbReference type="AlphaFoldDB" id="A0A372FSE2"/>
<evidence type="ECO:0000256" key="1">
    <source>
        <dbReference type="ARBA" id="ARBA00022729"/>
    </source>
</evidence>
<dbReference type="Gene3D" id="2.60.40.1220">
    <property type="match status" value="1"/>
</dbReference>
<dbReference type="GO" id="GO:0046688">
    <property type="term" value="P:response to copper ion"/>
    <property type="evidence" value="ECO:0007669"/>
    <property type="project" value="InterPro"/>
</dbReference>
<feature type="compositionally biased region" description="Low complexity" evidence="3">
    <location>
        <begin position="87"/>
        <end position="113"/>
    </location>
</feature>
<accession>A0A372FSE2</accession>
<feature type="compositionally biased region" description="Basic and acidic residues" evidence="3">
    <location>
        <begin position="363"/>
        <end position="384"/>
    </location>
</feature>
<keyword evidence="1" id="KW-0732">Signal</keyword>
<evidence type="ECO:0000259" key="5">
    <source>
        <dbReference type="Pfam" id="PF04234"/>
    </source>
</evidence>
<dbReference type="Pfam" id="PF04234">
    <property type="entry name" value="CopC"/>
    <property type="match status" value="1"/>
</dbReference>
<feature type="region of interest" description="Disordered" evidence="3">
    <location>
        <begin position="1"/>
        <end position="28"/>
    </location>
</feature>
<evidence type="ECO:0000313" key="6">
    <source>
        <dbReference type="EMBL" id="RFS43702.1"/>
    </source>
</evidence>
<dbReference type="InterPro" id="IPR014756">
    <property type="entry name" value="Ig_E-set"/>
</dbReference>
<dbReference type="Proteomes" id="UP000262621">
    <property type="component" value="Unassembled WGS sequence"/>
</dbReference>
<evidence type="ECO:0000256" key="2">
    <source>
        <dbReference type="ARBA" id="ARBA00023008"/>
    </source>
</evidence>
<dbReference type="GO" id="GO:0005507">
    <property type="term" value="F:copper ion binding"/>
    <property type="evidence" value="ECO:0007669"/>
    <property type="project" value="InterPro"/>
</dbReference>
<keyword evidence="4" id="KW-0472">Membrane</keyword>
<organism evidence="6 7">
    <name type="scientific">Micromonospora craniellae</name>
    <dbReference type="NCBI Taxonomy" id="2294034"/>
    <lineage>
        <taxon>Bacteria</taxon>
        <taxon>Bacillati</taxon>
        <taxon>Actinomycetota</taxon>
        <taxon>Actinomycetes</taxon>
        <taxon>Micromonosporales</taxon>
        <taxon>Micromonosporaceae</taxon>
        <taxon>Micromonospora</taxon>
    </lineage>
</organism>
<keyword evidence="2" id="KW-0186">Copper</keyword>
<name>A0A372FSE2_9ACTN</name>
<dbReference type="SUPFAM" id="SSF81296">
    <property type="entry name" value="E set domains"/>
    <property type="match status" value="1"/>
</dbReference>
<dbReference type="GO" id="GO:0042597">
    <property type="term" value="C:periplasmic space"/>
    <property type="evidence" value="ECO:0007669"/>
    <property type="project" value="InterPro"/>
</dbReference>
<reference evidence="6 7" key="1">
    <citation type="submission" date="2018-08" db="EMBL/GenBank/DDBJ databases">
        <title>Verrucosispora craniellae sp. nov., isolated from a marine sponge in the South China Sea.</title>
        <authorList>
            <person name="Li L."/>
            <person name="Lin H.W."/>
        </authorList>
    </citation>
    <scope>NUCLEOTIDE SEQUENCE [LARGE SCALE GENOMIC DNA]</scope>
    <source>
        <strain evidence="6 7">LHW63014</strain>
    </source>
</reference>
<dbReference type="InterPro" id="IPR007348">
    <property type="entry name" value="CopC_dom"/>
</dbReference>
<feature type="region of interest" description="Disordered" evidence="3">
    <location>
        <begin position="287"/>
        <end position="309"/>
    </location>
</feature>
<feature type="transmembrane region" description="Helical" evidence="4">
    <location>
        <begin position="161"/>
        <end position="183"/>
    </location>
</feature>